<accession>A0A4Q9MGA6</accession>
<sequence length="478" mass="49325">MPPKPRPVRKPSTSSGNPATAPGAVKDASAASASMPPPPDPGPPLGILEPEITALSSCLQTAVIKTGQIYGFYTDVKRLGIQQYAPKPPRSLTSALGREIVKYDQLCDAMESHLLRTITVLQRDLAREEQRIKAEEEAAAAAIPKPPSPSPMPDATPAGSPTQTQIEPLPDGSLRPRLSGVGVNVARRQSTISLSSLSRPTAPHKLDLSASALRILPDEMIPSGLSSPVTLAPRSARAPSLPPELVMLGDPTGRSVDIDLTLDNDMDMTGPSASGSHMRSMLHVDPTAGSSADKPIELDLDMDMDVQFFADDPDAGAEGANASMFGPAPIPGSDQHVQIIKPKQEEQLDLDLLGPFPSVQSTGDDMFAHFGNSTPGGIPTSSSASTSGAQKAPLGAPSPGTILADLTGTSRAGDGSGVSTSGQEGSFDFDMSSFDSNFLAGQGGGDIDMSGMDDIFNMGVNPTESNTDGGAPSGSGTS</sequence>
<feature type="region of interest" description="Disordered" evidence="1">
    <location>
        <begin position="369"/>
        <end position="427"/>
    </location>
</feature>
<gene>
    <name evidence="2" type="ORF">BD311DRAFT_789845</name>
</gene>
<organism evidence="2">
    <name type="scientific">Dichomitus squalens</name>
    <dbReference type="NCBI Taxonomy" id="114155"/>
    <lineage>
        <taxon>Eukaryota</taxon>
        <taxon>Fungi</taxon>
        <taxon>Dikarya</taxon>
        <taxon>Basidiomycota</taxon>
        <taxon>Agaricomycotina</taxon>
        <taxon>Agaricomycetes</taxon>
        <taxon>Polyporales</taxon>
        <taxon>Polyporaceae</taxon>
        <taxon>Dichomitus</taxon>
    </lineage>
</organism>
<feature type="compositionally biased region" description="Polar residues" evidence="1">
    <location>
        <begin position="371"/>
        <end position="389"/>
    </location>
</feature>
<evidence type="ECO:0000313" key="2">
    <source>
        <dbReference type="EMBL" id="TBU26369.1"/>
    </source>
</evidence>
<evidence type="ECO:0000256" key="1">
    <source>
        <dbReference type="SAM" id="MobiDB-lite"/>
    </source>
</evidence>
<feature type="region of interest" description="Disordered" evidence="1">
    <location>
        <begin position="1"/>
        <end position="46"/>
    </location>
</feature>
<dbReference type="Proteomes" id="UP000292957">
    <property type="component" value="Unassembled WGS sequence"/>
</dbReference>
<feature type="compositionally biased region" description="Pro residues" evidence="1">
    <location>
        <begin position="35"/>
        <end position="44"/>
    </location>
</feature>
<protein>
    <submittedName>
        <fullName evidence="2">Uncharacterized protein</fullName>
    </submittedName>
</protein>
<reference evidence="2" key="1">
    <citation type="submission" date="2019-01" db="EMBL/GenBank/DDBJ databases">
        <title>Draft genome sequences of three monokaryotic isolates of the white-rot basidiomycete fungus Dichomitus squalens.</title>
        <authorList>
            <consortium name="DOE Joint Genome Institute"/>
            <person name="Lopez S.C."/>
            <person name="Andreopoulos B."/>
            <person name="Pangilinan J."/>
            <person name="Lipzen A."/>
            <person name="Riley R."/>
            <person name="Ahrendt S."/>
            <person name="Ng V."/>
            <person name="Barry K."/>
            <person name="Daum C."/>
            <person name="Grigoriev I.V."/>
            <person name="Hilden K.S."/>
            <person name="Makela M.R."/>
            <person name="de Vries R.P."/>
        </authorList>
    </citation>
    <scope>NUCLEOTIDE SEQUENCE [LARGE SCALE GENOMIC DNA]</scope>
    <source>
        <strain evidence="2">OM18370.1</strain>
    </source>
</reference>
<feature type="region of interest" description="Disordered" evidence="1">
    <location>
        <begin position="450"/>
        <end position="478"/>
    </location>
</feature>
<dbReference type="OrthoDB" id="3365514at2759"/>
<feature type="region of interest" description="Disordered" evidence="1">
    <location>
        <begin position="310"/>
        <end position="335"/>
    </location>
</feature>
<name>A0A4Q9MGA6_9APHY</name>
<dbReference type="EMBL" id="ML143447">
    <property type="protein sequence ID" value="TBU26369.1"/>
    <property type="molecule type" value="Genomic_DNA"/>
</dbReference>
<feature type="compositionally biased region" description="Pro residues" evidence="1">
    <location>
        <begin position="144"/>
        <end position="154"/>
    </location>
</feature>
<feature type="compositionally biased region" description="Polar residues" evidence="1">
    <location>
        <begin position="460"/>
        <end position="470"/>
    </location>
</feature>
<proteinExistence type="predicted"/>
<dbReference type="AlphaFoldDB" id="A0A4Q9MGA6"/>
<feature type="region of interest" description="Disordered" evidence="1">
    <location>
        <begin position="132"/>
        <end position="176"/>
    </location>
</feature>